<dbReference type="RefSeq" id="WP_339598622.1">
    <property type="nucleotide sequence ID" value="NZ_JBBHLC010000009.1"/>
</dbReference>
<dbReference type="Proteomes" id="UP001380290">
    <property type="component" value="Unassembled WGS sequence"/>
</dbReference>
<accession>A0ABU8QQ68</accession>
<evidence type="ECO:0000313" key="2">
    <source>
        <dbReference type="EMBL" id="MEJ5862806.1"/>
    </source>
</evidence>
<organism evidence="2 3">
    <name type="scientific">Pseudomonas farsensis</name>
    <dbReference type="NCBI Taxonomy" id="2745492"/>
    <lineage>
        <taxon>Bacteria</taxon>
        <taxon>Pseudomonadati</taxon>
        <taxon>Pseudomonadota</taxon>
        <taxon>Gammaproteobacteria</taxon>
        <taxon>Pseudomonadales</taxon>
        <taxon>Pseudomonadaceae</taxon>
        <taxon>Pseudomonas</taxon>
    </lineage>
</organism>
<protein>
    <submittedName>
        <fullName evidence="2">RHS repeat-associated core domain-containing protein</fullName>
    </submittedName>
</protein>
<dbReference type="EMBL" id="JBBHLC010000009">
    <property type="protein sequence ID" value="MEJ5862806.1"/>
    <property type="molecule type" value="Genomic_DNA"/>
</dbReference>
<gene>
    <name evidence="2" type="ORF">V7S98_06145</name>
</gene>
<dbReference type="Gene3D" id="2.180.10.10">
    <property type="entry name" value="RHS repeat-associated core"/>
    <property type="match status" value="1"/>
</dbReference>
<dbReference type="NCBIfam" id="TIGR03696">
    <property type="entry name" value="Rhs_assc_core"/>
    <property type="match status" value="1"/>
</dbReference>
<comment type="caution">
    <text evidence="2">The sequence shown here is derived from an EMBL/GenBank/DDBJ whole genome shotgun (WGS) entry which is preliminary data.</text>
</comment>
<proteinExistence type="predicted"/>
<evidence type="ECO:0000313" key="3">
    <source>
        <dbReference type="Proteomes" id="UP001380290"/>
    </source>
</evidence>
<name>A0ABU8QQ68_9PSED</name>
<evidence type="ECO:0000256" key="1">
    <source>
        <dbReference type="SAM" id="MobiDB-lite"/>
    </source>
</evidence>
<reference evidence="2 3" key="1">
    <citation type="submission" date="2024-02" db="EMBL/GenBank/DDBJ databases">
        <title>Identification of pathogenicity and growth-promoting function of Pseudomonas putida variant.</title>
        <authorList>
            <person name="Sun J."/>
        </authorList>
    </citation>
    <scope>NUCLEOTIDE SEQUENCE [LARGE SCALE GENOMIC DNA]</scope>
    <source>
        <strain evidence="2 3">A03</strain>
    </source>
</reference>
<keyword evidence="3" id="KW-1185">Reference proteome</keyword>
<sequence>MRYFYSAGTIFTLLDSDSHFTCFRVSHRTLAIMENASTLLAGTDPHHSITLRLSPTITQLTSYTPYGFSSACAVDLAGFNGTKYDATSGCYLLGNGYRAYSPTLMRFLSADNLSPFKAGGLNAYNFVGNDPINYQDNSGHVKTLLYKGLGQRIAPDAMIFRKRDSSGMKQLILDAHGDGNYVYIDDTPLTPQQLITRLKDSGVYPHNYAHLSLCSCNTAQVDNGKISYAQAISDLLSIPVEGYEGNVRAFLTETPDPSLRAGLTRIEHRIFTENPSNPGEPGYSTFSYKPKTFYPSQRADGIRKNDAPNQ</sequence>
<feature type="region of interest" description="Disordered" evidence="1">
    <location>
        <begin position="271"/>
        <end position="310"/>
    </location>
</feature>
<dbReference type="InterPro" id="IPR022385">
    <property type="entry name" value="Rhs_assc_core"/>
</dbReference>
<feature type="compositionally biased region" description="Basic and acidic residues" evidence="1">
    <location>
        <begin position="300"/>
        <end position="310"/>
    </location>
</feature>